<keyword evidence="4 10" id="KW-0812">Transmembrane</keyword>
<dbReference type="EMBL" id="MPZV01000001">
    <property type="protein sequence ID" value="OOY25930.1"/>
    <property type="molecule type" value="Genomic_DNA"/>
</dbReference>
<organism evidence="11 12">
    <name type="scientific">Thioclava sediminum</name>
    <dbReference type="NCBI Taxonomy" id="1915319"/>
    <lineage>
        <taxon>Bacteria</taxon>
        <taxon>Pseudomonadati</taxon>
        <taxon>Pseudomonadota</taxon>
        <taxon>Alphaproteobacteria</taxon>
        <taxon>Rhodobacterales</taxon>
        <taxon>Paracoccaceae</taxon>
        <taxon>Thioclava</taxon>
    </lineage>
</organism>
<keyword evidence="1 10" id="KW-1003">Cell membrane</keyword>
<comment type="similarity">
    <text evidence="10">Belongs to the PlsY family.</text>
</comment>
<comment type="subcellular location">
    <subcellularLocation>
        <location evidence="10">Cell membrane</location>
        <topology evidence="10">Multi-pass membrane protein</topology>
    </subcellularLocation>
</comment>
<evidence type="ECO:0000256" key="3">
    <source>
        <dbReference type="ARBA" id="ARBA00022679"/>
    </source>
</evidence>
<evidence type="ECO:0000256" key="1">
    <source>
        <dbReference type="ARBA" id="ARBA00022475"/>
    </source>
</evidence>
<dbReference type="GO" id="GO:0016746">
    <property type="term" value="F:acyltransferase activity"/>
    <property type="evidence" value="ECO:0007669"/>
    <property type="project" value="UniProtKB-KW"/>
</dbReference>
<evidence type="ECO:0000256" key="4">
    <source>
        <dbReference type="ARBA" id="ARBA00022692"/>
    </source>
</evidence>
<evidence type="ECO:0000256" key="8">
    <source>
        <dbReference type="ARBA" id="ARBA00023209"/>
    </source>
</evidence>
<keyword evidence="5 10" id="KW-1133">Transmembrane helix</keyword>
<evidence type="ECO:0000256" key="10">
    <source>
        <dbReference type="HAMAP-Rule" id="MF_01043"/>
    </source>
</evidence>
<dbReference type="Proteomes" id="UP000190787">
    <property type="component" value="Unassembled WGS sequence"/>
</dbReference>
<dbReference type="NCBIfam" id="TIGR00023">
    <property type="entry name" value="glycerol-3-phosphate 1-O-acyltransferase PlsY"/>
    <property type="match status" value="1"/>
</dbReference>
<keyword evidence="12" id="KW-1185">Reference proteome</keyword>
<feature type="transmembrane region" description="Helical" evidence="10">
    <location>
        <begin position="12"/>
        <end position="34"/>
    </location>
</feature>
<comment type="caution">
    <text evidence="11">The sequence shown here is derived from an EMBL/GenBank/DDBJ whole genome shotgun (WGS) entry which is preliminary data.</text>
</comment>
<keyword evidence="6 10" id="KW-0443">Lipid metabolism</keyword>
<accession>A0ABX3N1U3</accession>
<keyword evidence="11" id="KW-0012">Acyltransferase</keyword>
<feature type="transmembrane region" description="Helical" evidence="10">
    <location>
        <begin position="87"/>
        <end position="104"/>
    </location>
</feature>
<dbReference type="InterPro" id="IPR003811">
    <property type="entry name" value="G3P_acylTferase_PlsY"/>
</dbReference>
<keyword evidence="3 10" id="KW-0808">Transferase</keyword>
<keyword evidence="7 10" id="KW-0472">Membrane</keyword>
<keyword evidence="2 10" id="KW-0444">Lipid biosynthesis</keyword>
<dbReference type="Pfam" id="PF02660">
    <property type="entry name" value="G3P_acyltransf"/>
    <property type="match status" value="1"/>
</dbReference>
<comment type="catalytic activity">
    <reaction evidence="10">
        <text>an acyl phosphate + sn-glycerol 3-phosphate = a 1-acyl-sn-glycero-3-phosphate + phosphate</text>
        <dbReference type="Rhea" id="RHEA:34075"/>
        <dbReference type="ChEBI" id="CHEBI:43474"/>
        <dbReference type="ChEBI" id="CHEBI:57597"/>
        <dbReference type="ChEBI" id="CHEBI:57970"/>
        <dbReference type="ChEBI" id="CHEBI:59918"/>
        <dbReference type="EC" id="2.3.1.275"/>
    </reaction>
</comment>
<evidence type="ECO:0000256" key="9">
    <source>
        <dbReference type="ARBA" id="ARBA00023264"/>
    </source>
</evidence>
<proteinExistence type="inferred from homology"/>
<comment type="function">
    <text evidence="10">Catalyzes the transfer of an acyl group from acyl-phosphate (acyl-PO(4)) to glycerol-3-phosphate (G3P) to form lysophosphatidic acid (LPA). This enzyme utilizes acyl-phosphate as fatty acyl donor, but not acyl-CoA or acyl-ACP.</text>
</comment>
<name>A0ABX3N1U3_9RHOB</name>
<comment type="subunit">
    <text evidence="10">Probably interacts with PlsX.</text>
</comment>
<dbReference type="PANTHER" id="PTHR30309:SF0">
    <property type="entry name" value="GLYCEROL-3-PHOSPHATE ACYLTRANSFERASE-RELATED"/>
    <property type="match status" value="1"/>
</dbReference>
<evidence type="ECO:0000256" key="2">
    <source>
        <dbReference type="ARBA" id="ARBA00022516"/>
    </source>
</evidence>
<dbReference type="SMART" id="SM01207">
    <property type="entry name" value="G3P_acyltransf"/>
    <property type="match status" value="1"/>
</dbReference>
<evidence type="ECO:0000313" key="11">
    <source>
        <dbReference type="EMBL" id="OOY25930.1"/>
    </source>
</evidence>
<comment type="caution">
    <text evidence="10">Lacks conserved residue(s) required for the propagation of feature annotation.</text>
</comment>
<gene>
    <name evidence="10" type="primary">plsY</name>
    <name evidence="11" type="ORF">BMI91_05980</name>
</gene>
<keyword evidence="9 10" id="KW-1208">Phospholipid metabolism</keyword>
<dbReference type="RefSeq" id="WP_078604278.1">
    <property type="nucleotide sequence ID" value="NZ_MPZV01000001.1"/>
</dbReference>
<comment type="pathway">
    <text evidence="10">Lipid metabolism; phospholipid metabolism.</text>
</comment>
<evidence type="ECO:0000313" key="12">
    <source>
        <dbReference type="Proteomes" id="UP000190787"/>
    </source>
</evidence>
<feature type="transmembrane region" description="Helical" evidence="10">
    <location>
        <begin position="116"/>
        <end position="138"/>
    </location>
</feature>
<dbReference type="EC" id="2.3.1.275" evidence="10"/>
<reference evidence="11 12" key="1">
    <citation type="submission" date="2016-11" db="EMBL/GenBank/DDBJ databases">
        <title>A multilocus sequence analysis scheme for characterization of bacteria in the genus Thioclava.</title>
        <authorList>
            <person name="Liu Y."/>
            <person name="Shao Z."/>
        </authorList>
    </citation>
    <scope>NUCLEOTIDE SEQUENCE [LARGE SCALE GENOMIC DNA]</scope>
    <source>
        <strain evidence="11 12">TAW-CT134</strain>
    </source>
</reference>
<dbReference type="PANTHER" id="PTHR30309">
    <property type="entry name" value="INNER MEMBRANE PROTEIN YGIH"/>
    <property type="match status" value="1"/>
</dbReference>
<evidence type="ECO:0000256" key="5">
    <source>
        <dbReference type="ARBA" id="ARBA00022989"/>
    </source>
</evidence>
<keyword evidence="8 10" id="KW-0594">Phospholipid biosynthesis</keyword>
<sequence>MPGIENGSAWLGLVAALGYLLGSVPFGLVITKLFKLGDLRKIGSGNIGATNVLRTGSKSAALATLILDSGKGAIAVLIARYTLGETAAQVAGAAAFIGHIYPVWLRFQGGKGVATFLGTMIALAWPVGLATCAVWLVTALLTRISSLAALVSAAATVPLAYFLGYRELMMLAAGLSVLIFWRHRTNIARLAMGTEPKIGKKT</sequence>
<dbReference type="HAMAP" id="MF_01043">
    <property type="entry name" value="PlsY"/>
    <property type="match status" value="1"/>
</dbReference>
<protein>
    <recommendedName>
        <fullName evidence="10">Glycerol-3-phosphate acyltransferase</fullName>
    </recommendedName>
    <alternativeName>
        <fullName evidence="10">Acyl-PO4 G3P acyltransferase</fullName>
    </alternativeName>
    <alternativeName>
        <fullName evidence="10">Acyl-phosphate--glycerol-3-phosphate acyltransferase</fullName>
    </alternativeName>
    <alternativeName>
        <fullName evidence="10">G3P acyltransferase</fullName>
        <shortName evidence="10">GPAT</shortName>
        <ecNumber evidence="10">2.3.1.275</ecNumber>
    </alternativeName>
    <alternativeName>
        <fullName evidence="10">Lysophosphatidic acid synthase</fullName>
        <shortName evidence="10">LPA synthase</shortName>
    </alternativeName>
</protein>
<evidence type="ECO:0000256" key="6">
    <source>
        <dbReference type="ARBA" id="ARBA00023098"/>
    </source>
</evidence>
<evidence type="ECO:0000256" key="7">
    <source>
        <dbReference type="ARBA" id="ARBA00023136"/>
    </source>
</evidence>